<dbReference type="AlphaFoldDB" id="A0A1G6DRS9"/>
<dbReference type="InterPro" id="IPR014001">
    <property type="entry name" value="Helicase_ATP-bd"/>
</dbReference>
<dbReference type="GO" id="GO:0003678">
    <property type="term" value="F:DNA helicase activity"/>
    <property type="evidence" value="ECO:0007669"/>
    <property type="project" value="TreeGrafter"/>
</dbReference>
<protein>
    <recommendedName>
        <fullName evidence="12 13">Transcription-repair-coupling factor</fullName>
        <shortName evidence="13">TRCF</shortName>
        <ecNumber evidence="13">3.6.4.-</ecNumber>
    </recommendedName>
</protein>
<dbReference type="GO" id="GO:0006355">
    <property type="term" value="P:regulation of DNA-templated transcription"/>
    <property type="evidence" value="ECO:0007669"/>
    <property type="project" value="UniProtKB-UniRule"/>
</dbReference>
<dbReference type="InterPro" id="IPR004576">
    <property type="entry name" value="Mfd"/>
</dbReference>
<name>A0A1G6DRS9_9BACT</name>
<dbReference type="NCBIfam" id="TIGR00580">
    <property type="entry name" value="mfd"/>
    <property type="match status" value="1"/>
</dbReference>
<dbReference type="STRING" id="617002.SAMN05660653_02351"/>
<dbReference type="EC" id="3.6.4.-" evidence="13"/>
<dbReference type="PROSITE" id="PS51192">
    <property type="entry name" value="HELICASE_ATP_BIND_1"/>
    <property type="match status" value="1"/>
</dbReference>
<dbReference type="SUPFAM" id="SSF141259">
    <property type="entry name" value="CarD-like"/>
    <property type="match status" value="1"/>
</dbReference>
<dbReference type="InterPro" id="IPR037235">
    <property type="entry name" value="TRCF-like_C_D7"/>
</dbReference>
<feature type="domain" description="Helicase C-terminal" evidence="15">
    <location>
        <begin position="810"/>
        <end position="964"/>
    </location>
</feature>
<evidence type="ECO:0000256" key="7">
    <source>
        <dbReference type="ARBA" id="ARBA00022840"/>
    </source>
</evidence>
<dbReference type="GO" id="GO:0016787">
    <property type="term" value="F:hydrolase activity"/>
    <property type="evidence" value="ECO:0007669"/>
    <property type="project" value="UniProtKB-KW"/>
</dbReference>
<dbReference type="GO" id="GO:0005737">
    <property type="term" value="C:cytoplasm"/>
    <property type="evidence" value="ECO:0007669"/>
    <property type="project" value="UniProtKB-SubCell"/>
</dbReference>
<keyword evidence="17" id="KW-1185">Reference proteome</keyword>
<dbReference type="Gene3D" id="3.30.2060.10">
    <property type="entry name" value="Penicillin-binding protein 1b domain"/>
    <property type="match status" value="1"/>
</dbReference>
<dbReference type="InterPro" id="IPR011545">
    <property type="entry name" value="DEAD/DEAH_box_helicase_dom"/>
</dbReference>
<dbReference type="Pfam" id="PF02559">
    <property type="entry name" value="CarD_TRCF_RID"/>
    <property type="match status" value="1"/>
</dbReference>
<keyword evidence="4 13" id="KW-0227">DNA damage</keyword>
<comment type="function">
    <text evidence="13">Couples transcription and DNA repair by recognizing RNA polymerase (RNAP) stalled at DNA lesions. Mediates ATP-dependent release of RNAP and its truncated transcript from the DNA, and recruitment of nucleotide excision repair machinery to the damaged site.</text>
</comment>
<evidence type="ECO:0000313" key="16">
    <source>
        <dbReference type="EMBL" id="SDB47864.1"/>
    </source>
</evidence>
<dbReference type="OrthoDB" id="9804325at2"/>
<feature type="domain" description="Helicase ATP-binding" evidence="14">
    <location>
        <begin position="628"/>
        <end position="789"/>
    </location>
</feature>
<evidence type="ECO:0000259" key="15">
    <source>
        <dbReference type="PROSITE" id="PS51194"/>
    </source>
</evidence>
<proteinExistence type="inferred from homology"/>
<evidence type="ECO:0000313" key="17">
    <source>
        <dbReference type="Proteomes" id="UP000198771"/>
    </source>
</evidence>
<dbReference type="InterPro" id="IPR003711">
    <property type="entry name" value="CarD-like/TRCF_RID"/>
</dbReference>
<dbReference type="Pfam" id="PF00271">
    <property type="entry name" value="Helicase_C"/>
    <property type="match status" value="1"/>
</dbReference>
<dbReference type="SMART" id="SM00982">
    <property type="entry name" value="TRCF"/>
    <property type="match status" value="1"/>
</dbReference>
<organism evidence="16 17">
    <name type="scientific">Desulfonatronum thiosulfatophilum</name>
    <dbReference type="NCBI Taxonomy" id="617002"/>
    <lineage>
        <taxon>Bacteria</taxon>
        <taxon>Pseudomonadati</taxon>
        <taxon>Thermodesulfobacteriota</taxon>
        <taxon>Desulfovibrionia</taxon>
        <taxon>Desulfovibrionales</taxon>
        <taxon>Desulfonatronaceae</taxon>
        <taxon>Desulfonatronum</taxon>
    </lineage>
</organism>
<accession>A0A1G6DRS9</accession>
<evidence type="ECO:0000256" key="9">
    <source>
        <dbReference type="ARBA" id="ARBA00023204"/>
    </source>
</evidence>
<dbReference type="GO" id="GO:0000716">
    <property type="term" value="P:transcription-coupled nucleotide-excision repair, DNA damage recognition"/>
    <property type="evidence" value="ECO:0007669"/>
    <property type="project" value="UniProtKB-UniRule"/>
</dbReference>
<comment type="subcellular location">
    <subcellularLocation>
        <location evidence="1 13">Cytoplasm</location>
    </subcellularLocation>
</comment>
<evidence type="ECO:0000256" key="3">
    <source>
        <dbReference type="ARBA" id="ARBA00022741"/>
    </source>
</evidence>
<dbReference type="PANTHER" id="PTHR47964:SF1">
    <property type="entry name" value="ATP-DEPENDENT DNA HELICASE HOMOLOG RECG, CHLOROPLASTIC"/>
    <property type="match status" value="1"/>
</dbReference>
<comment type="similarity">
    <text evidence="10 13">In the N-terminal section; belongs to the UvrB family.</text>
</comment>
<dbReference type="Proteomes" id="UP000198771">
    <property type="component" value="Unassembled WGS sequence"/>
</dbReference>
<keyword evidence="5 13" id="KW-0378">Hydrolase</keyword>
<keyword evidence="9 13" id="KW-0234">DNA repair</keyword>
<dbReference type="PANTHER" id="PTHR47964">
    <property type="entry name" value="ATP-DEPENDENT DNA HELICASE HOMOLOG RECG, CHLOROPLASTIC"/>
    <property type="match status" value="1"/>
</dbReference>
<dbReference type="GO" id="GO:0003684">
    <property type="term" value="F:damaged DNA binding"/>
    <property type="evidence" value="ECO:0007669"/>
    <property type="project" value="InterPro"/>
</dbReference>
<evidence type="ECO:0000256" key="2">
    <source>
        <dbReference type="ARBA" id="ARBA00022490"/>
    </source>
</evidence>
<dbReference type="RefSeq" id="WP_092121838.1">
    <property type="nucleotide sequence ID" value="NZ_FMXO01000013.1"/>
</dbReference>
<evidence type="ECO:0000256" key="13">
    <source>
        <dbReference type="HAMAP-Rule" id="MF_00969"/>
    </source>
</evidence>
<keyword evidence="7 13" id="KW-0067">ATP-binding</keyword>
<comment type="similarity">
    <text evidence="11 13">In the C-terminal section; belongs to the helicase family. RecG subfamily.</text>
</comment>
<dbReference type="PROSITE" id="PS51194">
    <property type="entry name" value="HELICASE_CTER"/>
    <property type="match status" value="1"/>
</dbReference>
<dbReference type="Gene3D" id="3.90.1150.50">
    <property type="entry name" value="Transcription-repair-coupling factor, D7 domain"/>
    <property type="match status" value="1"/>
</dbReference>
<reference evidence="16 17" key="1">
    <citation type="submission" date="2016-10" db="EMBL/GenBank/DDBJ databases">
        <authorList>
            <person name="de Groot N.N."/>
        </authorList>
    </citation>
    <scope>NUCLEOTIDE SEQUENCE [LARGE SCALE GENOMIC DNA]</scope>
    <source>
        <strain evidence="16 17">ASO4-2</strain>
    </source>
</reference>
<dbReference type="InterPro" id="IPR047112">
    <property type="entry name" value="RecG/Mfd"/>
</dbReference>
<evidence type="ECO:0000256" key="4">
    <source>
        <dbReference type="ARBA" id="ARBA00022763"/>
    </source>
</evidence>
<dbReference type="EMBL" id="FMXO01000013">
    <property type="protein sequence ID" value="SDB47864.1"/>
    <property type="molecule type" value="Genomic_DNA"/>
</dbReference>
<dbReference type="GO" id="GO:0005524">
    <property type="term" value="F:ATP binding"/>
    <property type="evidence" value="ECO:0007669"/>
    <property type="project" value="UniProtKB-UniRule"/>
</dbReference>
<keyword evidence="3 13" id="KW-0547">Nucleotide-binding</keyword>
<keyword evidence="6 16" id="KW-0347">Helicase</keyword>
<evidence type="ECO:0000256" key="8">
    <source>
        <dbReference type="ARBA" id="ARBA00023125"/>
    </source>
</evidence>
<keyword evidence="2 13" id="KW-0963">Cytoplasm</keyword>
<evidence type="ECO:0000256" key="10">
    <source>
        <dbReference type="ARBA" id="ARBA00061104"/>
    </source>
</evidence>
<dbReference type="InterPro" id="IPR005118">
    <property type="entry name" value="TRCF_C"/>
</dbReference>
<evidence type="ECO:0000259" key="14">
    <source>
        <dbReference type="PROSITE" id="PS51192"/>
    </source>
</evidence>
<gene>
    <name evidence="13" type="primary">mfd</name>
    <name evidence="16" type="ORF">SAMN05660653_02351</name>
</gene>
<dbReference type="InterPro" id="IPR027417">
    <property type="entry name" value="P-loop_NTPase"/>
</dbReference>
<dbReference type="InterPro" id="IPR036101">
    <property type="entry name" value="CarD-like/TRCF_RID_sf"/>
</dbReference>
<evidence type="ECO:0000256" key="6">
    <source>
        <dbReference type="ARBA" id="ARBA00022806"/>
    </source>
</evidence>
<dbReference type="FunFam" id="3.40.50.300:FF:000546">
    <property type="entry name" value="Transcription-repair-coupling factor"/>
    <property type="match status" value="1"/>
</dbReference>
<keyword evidence="8 13" id="KW-0238">DNA-binding</keyword>
<dbReference type="SUPFAM" id="SSF52540">
    <property type="entry name" value="P-loop containing nucleoside triphosphate hydrolases"/>
    <property type="match status" value="3"/>
</dbReference>
<dbReference type="Pfam" id="PF03461">
    <property type="entry name" value="TRCF"/>
    <property type="match status" value="1"/>
</dbReference>
<dbReference type="Pfam" id="PF17757">
    <property type="entry name" value="UvrB_inter"/>
    <property type="match status" value="1"/>
</dbReference>
<evidence type="ECO:0000256" key="1">
    <source>
        <dbReference type="ARBA" id="ARBA00004496"/>
    </source>
</evidence>
<dbReference type="SMART" id="SM00487">
    <property type="entry name" value="DEXDc"/>
    <property type="match status" value="1"/>
</dbReference>
<dbReference type="InterPro" id="IPR001650">
    <property type="entry name" value="Helicase_C-like"/>
</dbReference>
<evidence type="ECO:0000256" key="5">
    <source>
        <dbReference type="ARBA" id="ARBA00022801"/>
    </source>
</evidence>
<dbReference type="HAMAP" id="MF_00969">
    <property type="entry name" value="TRCF"/>
    <property type="match status" value="1"/>
</dbReference>
<sequence>MYLTKDIQDFLRGRQEALYVHKSGPATQAYLAEALLNRGINVVLVLPDSRHMPDMQALVRLFSRDEEELFWKRRWFSLPAYPPEDPLQADAEAWSQRWLALFALHNASRPFGLITGVENFLPKWPPRDVVENSFLHLSQGEELSPDVILEQLVTWGYRRSSMVADVGEMARRGDILDVFPPGYDAPLRMEFFGENLESMRLFEPLRQRSIRDIPDAIILPVAPALLADQIRDKAHACWQRLDATGEVTSRGHAGLQQALERGDGFLAPGIYYDKYSTLNQWVPENTVFLLCGSSQLRPRLEEGEWAWQTHLEDVARQNNCEADSRWLRSSLIQPASSARLAWHNRRQIIFEDLLIGVDKQGVDLPEKNHASFQDLFWRPDARQRPWSTLMQSLRTWREERPQVLISFHSDHSRARFGKRLDEEGIAFNQEFSTDGKEISLIRSPLRTGMDLEWNGMLILAEDVLQPDEKKGPARQLRKKGFAGLDSFDELTTGDLLVHRDYGLGRFGGLHRVRIGDAANDYLLVEYAGEDKLYLPVDRLNLVQRYKGPEGNSPVLDRLGGGQWTKTKERARKAIEKIAQDLVEIYAYRRIAKGYAYSPMNEMYRDFEASFGFEETPDQSRAIDDVFTDMDLPQPMDRLVCGDVGFGKTEVAMRSAFRAVMDGKQVALLCPTTVLAEQHYQNFRMRMEHFPVQVAMLSRFVPKPRQKQVLEAAARGRVDILIGTHRLISDDVNLPNLGLLILDEEQRFGVKHKEKLKKLRKNVDVLTLTATPIPRTLQLSLSGIRSLSVIETPPVDRKPVQTYLLERNADMLRQALAQELERGGQVFWVHNRVQGLDQVEEYVRSLAPEARIGRAHGQMTPTALEKCMHQFWHGELDILVCTAIIESGLDFPRANTLIVDQAQMFGLGQLYQLRGRVGRSERQAYAYFVVNKLDALPESTRKRLQVILDMDYLGAGFFVAMEDLRLRGAGNILGESQSGTISKVGLELFLEMLENEVSRLKGEAPRDDRQTEMNVSFPAHIPENYIPESRDRLHFYKALSSAATDEAAQEVESEIRDRFGNFPEELETFVEVVKLKRLLSALKAARADLTPGRVVVAWSDSADQNVLQSIVPWVMQRQDRVRFLPPNRVELRFADKAANCTHLRQAVVEFSHLAMSPHSLPS</sequence>
<dbReference type="SUPFAM" id="SSF143517">
    <property type="entry name" value="TRCF domain-like"/>
    <property type="match status" value="1"/>
</dbReference>
<dbReference type="InterPro" id="IPR041471">
    <property type="entry name" value="UvrB_inter"/>
</dbReference>
<dbReference type="SMART" id="SM00490">
    <property type="entry name" value="HELICc"/>
    <property type="match status" value="1"/>
</dbReference>
<dbReference type="Gene3D" id="2.40.10.170">
    <property type="match status" value="1"/>
</dbReference>
<dbReference type="Gene3D" id="3.40.50.300">
    <property type="entry name" value="P-loop containing nucleotide triphosphate hydrolases"/>
    <property type="match status" value="2"/>
</dbReference>
<dbReference type="SMART" id="SM01058">
    <property type="entry name" value="CarD_TRCF"/>
    <property type="match status" value="1"/>
</dbReference>
<dbReference type="Pfam" id="PF00270">
    <property type="entry name" value="DEAD"/>
    <property type="match status" value="1"/>
</dbReference>
<dbReference type="CDD" id="cd17991">
    <property type="entry name" value="DEXHc_TRCF"/>
    <property type="match status" value="1"/>
</dbReference>
<evidence type="ECO:0000256" key="11">
    <source>
        <dbReference type="ARBA" id="ARBA00061399"/>
    </source>
</evidence>
<dbReference type="Gene3D" id="3.40.50.11180">
    <property type="match status" value="1"/>
</dbReference>
<evidence type="ECO:0000256" key="12">
    <source>
        <dbReference type="ARBA" id="ARBA00070128"/>
    </source>
</evidence>